<reference evidence="3 4" key="1">
    <citation type="journal article" date="2010" name="J. Bacteriol.">
        <title>Genome sequence of the milbemycin-producing bacterium Streptomyces bingchenggensis.</title>
        <authorList>
            <person name="Wang X.J."/>
            <person name="Yan Y.J."/>
            <person name="Zhang B."/>
            <person name="An J."/>
            <person name="Wang J.J."/>
            <person name="Tian J."/>
            <person name="Jiang L."/>
            <person name="Chen Y.H."/>
            <person name="Huang S.X."/>
            <person name="Yin M."/>
            <person name="Zhang J."/>
            <person name="Gao A.L."/>
            <person name="Liu C.X."/>
            <person name="Zhu Z.X."/>
            <person name="Xiang W.S."/>
        </authorList>
    </citation>
    <scope>NUCLEOTIDE SEQUENCE [LARGE SCALE GENOMIC DNA]</scope>
    <source>
        <strain evidence="3 4">BCW-1</strain>
    </source>
</reference>
<evidence type="ECO:0000256" key="1">
    <source>
        <dbReference type="SAM" id="MobiDB-lite"/>
    </source>
</evidence>
<dbReference type="EMBL" id="CP002047">
    <property type="protein sequence ID" value="ADI11665.1"/>
    <property type="molecule type" value="Genomic_DNA"/>
</dbReference>
<dbReference type="HOGENOM" id="CLU_1160551_0_0_11"/>
<accession>D7BUB6</accession>
<dbReference type="InterPro" id="IPR005523">
    <property type="entry name" value="DUF317_SPDY"/>
</dbReference>
<keyword evidence="4" id="KW-1185">Reference proteome</keyword>
<feature type="region of interest" description="Disordered" evidence="1">
    <location>
        <begin position="219"/>
        <end position="239"/>
    </location>
</feature>
<organism evidence="3 4">
    <name type="scientific">Streptomyces bingchenggensis (strain BCW-1)</name>
    <dbReference type="NCBI Taxonomy" id="749414"/>
    <lineage>
        <taxon>Bacteria</taxon>
        <taxon>Bacillati</taxon>
        <taxon>Actinomycetota</taxon>
        <taxon>Actinomycetes</taxon>
        <taxon>Kitasatosporales</taxon>
        <taxon>Streptomycetaceae</taxon>
        <taxon>Streptomyces</taxon>
    </lineage>
</organism>
<evidence type="ECO:0000259" key="2">
    <source>
        <dbReference type="Pfam" id="PF03771"/>
    </source>
</evidence>
<sequence>MNDRAAPASYLISPSYLAGPDERSTAVREILLAAGWQTRRDGDKTIYLDPSGMREAWHWSPESGVPMDVTGRLLAGWEFAASTAPGRDAVWVVRFAETTPPEIVAAFAAVLADDTRPDVRGIPAFLLVPTGNREEATAPLAEAGWIFEREEGGSGWLDPNGLAGVVIATDWQQDGVGRRWMFVARPAIGKPSLWSCVAWATTPLSLVATLSRAIVDPTPVPRSALPGPDAGSITVIGPA</sequence>
<proteinExistence type="predicted"/>
<evidence type="ECO:0000313" key="3">
    <source>
        <dbReference type="EMBL" id="ADI11665.1"/>
    </source>
</evidence>
<dbReference type="KEGG" id="sbh:SBI_08547"/>
<dbReference type="Pfam" id="PF03771">
    <property type="entry name" value="SPDY"/>
    <property type="match status" value="1"/>
</dbReference>
<protein>
    <recommendedName>
        <fullName evidence="2">DUF317 domain-containing protein</fullName>
    </recommendedName>
</protein>
<dbReference type="Proteomes" id="UP000000377">
    <property type="component" value="Chromosome"/>
</dbReference>
<evidence type="ECO:0000313" key="4">
    <source>
        <dbReference type="Proteomes" id="UP000000377"/>
    </source>
</evidence>
<feature type="domain" description="DUF317" evidence="2">
    <location>
        <begin position="74"/>
        <end position="115"/>
    </location>
</feature>
<gene>
    <name evidence="3" type="ordered locus">SBI_08547</name>
</gene>
<dbReference type="AlphaFoldDB" id="D7BUB6"/>
<name>D7BUB6_STRBB</name>
<dbReference type="RefSeq" id="WP_014181114.1">
    <property type="nucleotide sequence ID" value="NC_016582.1"/>
</dbReference>